<dbReference type="Proteomes" id="UP000823886">
    <property type="component" value="Unassembled WGS sequence"/>
</dbReference>
<dbReference type="EMBL" id="DWVZ01000115">
    <property type="protein sequence ID" value="HJC63690.1"/>
    <property type="molecule type" value="Genomic_DNA"/>
</dbReference>
<dbReference type="Pfam" id="PF12654">
    <property type="entry name" value="DUF3786"/>
    <property type="match status" value="1"/>
</dbReference>
<sequence>MQKKTESSNYEKMKNNMAAVFLQYDQETMIRRFALEQDADSLFLTFLNRPYRISRATGQVAWSDDSFQTEHEAGYNEAMTIYDVLCNSKENCCLSGEWINVGSLSTIRGGTLAKGGDFFQNAGKAFDGQAEALAHACEVLGGRKKPKGDAAYELDLFPFLPILLRFWESDEEFPASLQILTDKNILDYMHYETLMFAIIHLLERLKEEMERKEEIQRK</sequence>
<evidence type="ECO:0000259" key="1">
    <source>
        <dbReference type="Pfam" id="PF12654"/>
    </source>
</evidence>
<evidence type="ECO:0000313" key="2">
    <source>
        <dbReference type="EMBL" id="HJC63690.1"/>
    </source>
</evidence>
<name>A0A9D2PR08_9FIRM</name>
<comment type="caution">
    <text evidence="2">The sequence shown here is derived from an EMBL/GenBank/DDBJ whole genome shotgun (WGS) entry which is preliminary data.</text>
</comment>
<feature type="domain" description="DUF3786" evidence="1">
    <location>
        <begin position="25"/>
        <end position="200"/>
    </location>
</feature>
<proteinExistence type="predicted"/>
<evidence type="ECO:0000313" key="3">
    <source>
        <dbReference type="Proteomes" id="UP000823886"/>
    </source>
</evidence>
<dbReference type="InterPro" id="IPR024264">
    <property type="entry name" value="DUF3786"/>
</dbReference>
<gene>
    <name evidence="2" type="ORF">H9753_08745</name>
</gene>
<accession>A0A9D2PR08</accession>
<dbReference type="AlphaFoldDB" id="A0A9D2PR08"/>
<organism evidence="2 3">
    <name type="scientific">Candidatus Blautia merdavium</name>
    <dbReference type="NCBI Taxonomy" id="2838494"/>
    <lineage>
        <taxon>Bacteria</taxon>
        <taxon>Bacillati</taxon>
        <taxon>Bacillota</taxon>
        <taxon>Clostridia</taxon>
        <taxon>Lachnospirales</taxon>
        <taxon>Lachnospiraceae</taxon>
        <taxon>Blautia</taxon>
    </lineage>
</organism>
<reference evidence="2" key="2">
    <citation type="submission" date="2021-04" db="EMBL/GenBank/DDBJ databases">
        <authorList>
            <person name="Gilroy R."/>
        </authorList>
    </citation>
    <scope>NUCLEOTIDE SEQUENCE</scope>
    <source>
        <strain evidence="2">ChiBcec2-3848</strain>
    </source>
</reference>
<reference evidence="2" key="1">
    <citation type="journal article" date="2021" name="PeerJ">
        <title>Extensive microbial diversity within the chicken gut microbiome revealed by metagenomics and culture.</title>
        <authorList>
            <person name="Gilroy R."/>
            <person name="Ravi A."/>
            <person name="Getino M."/>
            <person name="Pursley I."/>
            <person name="Horton D.L."/>
            <person name="Alikhan N.F."/>
            <person name="Baker D."/>
            <person name="Gharbi K."/>
            <person name="Hall N."/>
            <person name="Watson M."/>
            <person name="Adriaenssens E.M."/>
            <person name="Foster-Nyarko E."/>
            <person name="Jarju S."/>
            <person name="Secka A."/>
            <person name="Antonio M."/>
            <person name="Oren A."/>
            <person name="Chaudhuri R.R."/>
            <person name="La Ragione R."/>
            <person name="Hildebrand F."/>
            <person name="Pallen M.J."/>
        </authorList>
    </citation>
    <scope>NUCLEOTIDE SEQUENCE</scope>
    <source>
        <strain evidence="2">ChiBcec2-3848</strain>
    </source>
</reference>
<protein>
    <submittedName>
        <fullName evidence="2">DUF3786 domain-containing protein</fullName>
    </submittedName>
</protein>